<proteinExistence type="predicted"/>
<keyword evidence="3" id="KW-1185">Reference proteome</keyword>
<feature type="region of interest" description="Disordered" evidence="1">
    <location>
        <begin position="1"/>
        <end position="23"/>
    </location>
</feature>
<organism evidence="2 3">
    <name type="scientific">Mycena rosella</name>
    <name type="common">Pink bonnet</name>
    <name type="synonym">Agaricus rosellus</name>
    <dbReference type="NCBI Taxonomy" id="1033263"/>
    <lineage>
        <taxon>Eukaryota</taxon>
        <taxon>Fungi</taxon>
        <taxon>Dikarya</taxon>
        <taxon>Basidiomycota</taxon>
        <taxon>Agaricomycotina</taxon>
        <taxon>Agaricomycetes</taxon>
        <taxon>Agaricomycetidae</taxon>
        <taxon>Agaricales</taxon>
        <taxon>Marasmiineae</taxon>
        <taxon>Mycenaceae</taxon>
        <taxon>Mycena</taxon>
    </lineage>
</organism>
<protein>
    <submittedName>
        <fullName evidence="2">Uncharacterized protein</fullName>
    </submittedName>
</protein>
<sequence>MTRVRGVAGGPGAKSGTGPAARWRKSRNWTTLIRSSLMKRCAFDAIAQLVWGGVVVGERERGCKYFPNICVPKQKSRHRRHMAAFGDVPHLCSSPAQGTCAALELHEQPASWDPNNLPLRTHEHFLDVIRQIEPARTAIAAEKPAKYHGIKGLPALCKVDSLDLARSYPWDFMHLLFENNIPNLVAHWSGSQDYEIVLGFLLQGIQSLSSRNIRFNQYKIYTLPIAEEVWAEIWKETAEVMKDIPSSFSCSLVAGPSKFTGEAWCFWLLLKGRFAHPKYHTHACELSDIIKTCLKFTIIYPELDTLEEEIVQWVQTYERYYYQYREDRLRACPLVLYGLLHIVADIHFCGPSWTTWTFYMEHYVLRVSQDSLSGPSNAEKIYPDSLGKSTNTFLPLLPEIMPSWGKVRIVDGDLVRSDSAAGNRTNPEINSSYIRCELQVKHITQRLGHPNEIRWVTQVFYGRLDPILVCKLPEGDIRGGRDAIKGIVSYGRMTTTIVTGLQTESAVVDRIRTRQEWTIIDRSGGLVKPEFVPSAELVDGELEDTVD</sequence>
<gene>
    <name evidence="2" type="ORF">B0H17DRAFT_1147873</name>
</gene>
<dbReference type="EMBL" id="JARKIE010000371">
    <property type="protein sequence ID" value="KAJ7648917.1"/>
    <property type="molecule type" value="Genomic_DNA"/>
</dbReference>
<reference evidence="2" key="1">
    <citation type="submission" date="2023-03" db="EMBL/GenBank/DDBJ databases">
        <title>Massive genome expansion in bonnet fungi (Mycena s.s.) driven by repeated elements and novel gene families across ecological guilds.</title>
        <authorList>
            <consortium name="Lawrence Berkeley National Laboratory"/>
            <person name="Harder C.B."/>
            <person name="Miyauchi S."/>
            <person name="Viragh M."/>
            <person name="Kuo A."/>
            <person name="Thoen E."/>
            <person name="Andreopoulos B."/>
            <person name="Lu D."/>
            <person name="Skrede I."/>
            <person name="Drula E."/>
            <person name="Henrissat B."/>
            <person name="Morin E."/>
            <person name="Kohler A."/>
            <person name="Barry K."/>
            <person name="LaButti K."/>
            <person name="Morin E."/>
            <person name="Salamov A."/>
            <person name="Lipzen A."/>
            <person name="Mereny Z."/>
            <person name="Hegedus B."/>
            <person name="Baldrian P."/>
            <person name="Stursova M."/>
            <person name="Weitz H."/>
            <person name="Taylor A."/>
            <person name="Grigoriev I.V."/>
            <person name="Nagy L.G."/>
            <person name="Martin F."/>
            <person name="Kauserud H."/>
        </authorList>
    </citation>
    <scope>NUCLEOTIDE SEQUENCE</scope>
    <source>
        <strain evidence="2">CBHHK067</strain>
    </source>
</reference>
<evidence type="ECO:0000256" key="1">
    <source>
        <dbReference type="SAM" id="MobiDB-lite"/>
    </source>
</evidence>
<comment type="caution">
    <text evidence="2">The sequence shown here is derived from an EMBL/GenBank/DDBJ whole genome shotgun (WGS) entry which is preliminary data.</text>
</comment>
<evidence type="ECO:0000313" key="2">
    <source>
        <dbReference type="EMBL" id="KAJ7648917.1"/>
    </source>
</evidence>
<dbReference type="Proteomes" id="UP001221757">
    <property type="component" value="Unassembled WGS sequence"/>
</dbReference>
<dbReference type="AlphaFoldDB" id="A0AAD7CHF5"/>
<evidence type="ECO:0000313" key="3">
    <source>
        <dbReference type="Proteomes" id="UP001221757"/>
    </source>
</evidence>
<accession>A0AAD7CHF5</accession>
<name>A0AAD7CHF5_MYCRO</name>